<organism evidence="1 2">
    <name type="scientific">Clostridium beijerinckii</name>
    <name type="common">Clostridium MP</name>
    <dbReference type="NCBI Taxonomy" id="1520"/>
    <lineage>
        <taxon>Bacteria</taxon>
        <taxon>Bacillati</taxon>
        <taxon>Bacillota</taxon>
        <taxon>Clostridia</taxon>
        <taxon>Eubacteriales</taxon>
        <taxon>Clostridiaceae</taxon>
        <taxon>Clostridium</taxon>
    </lineage>
</organism>
<comment type="caution">
    <text evidence="1">The sequence shown here is derived from an EMBL/GenBank/DDBJ whole genome shotgun (WGS) entry which is preliminary data.</text>
</comment>
<dbReference type="Proteomes" id="UP001193748">
    <property type="component" value="Unassembled WGS sequence"/>
</dbReference>
<name>A0AAX0BAA1_CLOBE</name>
<evidence type="ECO:0000313" key="2">
    <source>
        <dbReference type="Proteomes" id="UP001193748"/>
    </source>
</evidence>
<accession>A0AAX0BAA1</accession>
<gene>
    <name evidence="1" type="ORF">B0H41_006193</name>
</gene>
<sequence length="126" mass="15159">MNDRSDKNAFIHSSSEKLSILEPMLGDSRHKGEDPRAIDRPVVYLTTAEDERFSYKDEVAQYKYVVEVDDNDTNLFLDEKDYEFMKECNEEYPGMQIRRWYFSLRSIQVTETFEWDGEKYVKRQNF</sequence>
<protein>
    <submittedName>
        <fullName evidence="1">Uncharacterized protein</fullName>
    </submittedName>
</protein>
<evidence type="ECO:0000313" key="1">
    <source>
        <dbReference type="EMBL" id="NRT92372.1"/>
    </source>
</evidence>
<dbReference type="RefSeq" id="WP_173712518.1">
    <property type="nucleotide sequence ID" value="NZ_JABSWW010000002.1"/>
</dbReference>
<dbReference type="EMBL" id="JABSWW010000002">
    <property type="protein sequence ID" value="NRT92372.1"/>
    <property type="molecule type" value="Genomic_DNA"/>
</dbReference>
<dbReference type="AlphaFoldDB" id="A0AAX0BAA1"/>
<proteinExistence type="predicted"/>
<reference evidence="1" key="1">
    <citation type="submission" date="2020-05" db="EMBL/GenBank/DDBJ databases">
        <authorList>
            <person name="Brown S."/>
            <person name="Huntemann M."/>
            <person name="Clum A."/>
            <person name="Spunde A."/>
            <person name="Palaniappan K."/>
            <person name="Ritter S."/>
            <person name="Mikhailova N."/>
            <person name="Chen I.-M."/>
            <person name="Stamatis D."/>
            <person name="Reddy T."/>
            <person name="O'Malley R."/>
            <person name="Daum C."/>
            <person name="Shapiro N."/>
            <person name="Ivanova N."/>
            <person name="Kyrpides N."/>
            <person name="Woyke T."/>
        </authorList>
    </citation>
    <scope>NUCLEOTIDE SEQUENCE</scope>
    <source>
        <strain evidence="1">DJ080</strain>
    </source>
</reference>
<reference evidence="1" key="2">
    <citation type="journal article" date="2022" name="Nat. Biotechnol.">
        <title>Carbon-negative production of acetone and isopropanol by gas fermentation at industrial pilot scale.</title>
        <authorList>
            <person name="Liew F.E."/>
            <person name="Nogle R."/>
            <person name="Abdalla T."/>
            <person name="Rasor B.J."/>
            <person name="Canter C."/>
            <person name="Jensen R.O."/>
            <person name="Wang L."/>
            <person name="Strutz J."/>
            <person name="Chirania P."/>
            <person name="De Tissera S."/>
            <person name="Mueller A.P."/>
            <person name="Ruan Z."/>
            <person name="Gao A."/>
            <person name="Tran L."/>
            <person name="Engle N.L."/>
            <person name="Bromley J.C."/>
            <person name="Daniell J."/>
            <person name="Conrado R."/>
            <person name="Tschaplinski T.J."/>
            <person name="Giannone R.J."/>
            <person name="Hettich R.L."/>
            <person name="Karim A.S."/>
            <person name="Simpson S.D."/>
            <person name="Brown S.D."/>
            <person name="Leang C."/>
            <person name="Jewett M.C."/>
            <person name="Kopke M."/>
        </authorList>
    </citation>
    <scope>NUCLEOTIDE SEQUENCE</scope>
    <source>
        <strain evidence="1">DJ080</strain>
    </source>
</reference>